<sequence length="198" mass="21820">MISRWLYTLFLALAAALLAGCASTRAVDSAVQSYSTLTALPTPPTYRLELLPSQKAEAASFSAIEAQAQESLQKVGLQRDDQTAGLIVQIGAQARYTSPEYWPYGPYGRPWAWGWGHRGWAMGGGWMMDRPPTLQYRAVSIVMRDAQTQKIVYETSASYEEVWSNDALIFGVLFDAALTGFPQPPAGARQIRTEIPAR</sequence>
<evidence type="ECO:0000256" key="1">
    <source>
        <dbReference type="SAM" id="SignalP"/>
    </source>
</evidence>
<evidence type="ECO:0000313" key="4">
    <source>
        <dbReference type="Proteomes" id="UP000183656"/>
    </source>
</evidence>
<dbReference type="Gene3D" id="3.30.160.670">
    <property type="match status" value="1"/>
</dbReference>
<dbReference type="InterPro" id="IPR025411">
    <property type="entry name" value="DUF4136"/>
</dbReference>
<feature type="domain" description="DUF4136" evidence="2">
    <location>
        <begin position="34"/>
        <end position="182"/>
    </location>
</feature>
<dbReference type="PROSITE" id="PS51257">
    <property type="entry name" value="PROKAR_LIPOPROTEIN"/>
    <property type="match status" value="1"/>
</dbReference>
<dbReference type="STRING" id="343013.SAMN04489707_100679"/>
<dbReference type="AlphaFoldDB" id="A0A1I7GPM9"/>
<protein>
    <recommendedName>
        <fullName evidence="2">DUF4136 domain-containing protein</fullName>
    </recommendedName>
</protein>
<organism evidence="3 4">
    <name type="scientific">Paenacidovorax caeni</name>
    <dbReference type="NCBI Taxonomy" id="343013"/>
    <lineage>
        <taxon>Bacteria</taxon>
        <taxon>Pseudomonadati</taxon>
        <taxon>Pseudomonadota</taxon>
        <taxon>Betaproteobacteria</taxon>
        <taxon>Burkholderiales</taxon>
        <taxon>Comamonadaceae</taxon>
        <taxon>Paenacidovorax</taxon>
    </lineage>
</organism>
<reference evidence="3 4" key="1">
    <citation type="submission" date="2016-10" db="EMBL/GenBank/DDBJ databases">
        <authorList>
            <person name="de Groot N.N."/>
        </authorList>
    </citation>
    <scope>NUCLEOTIDE SEQUENCE [LARGE SCALE GENOMIC DNA]</scope>
    <source>
        <strain evidence="3 4">R-24608</strain>
    </source>
</reference>
<accession>A0A1I7GPM9</accession>
<feature type="signal peptide" evidence="1">
    <location>
        <begin position="1"/>
        <end position="26"/>
    </location>
</feature>
<evidence type="ECO:0000259" key="2">
    <source>
        <dbReference type="Pfam" id="PF13590"/>
    </source>
</evidence>
<evidence type="ECO:0000313" key="3">
    <source>
        <dbReference type="EMBL" id="SFU50359.1"/>
    </source>
</evidence>
<proteinExistence type="predicted"/>
<keyword evidence="4" id="KW-1185">Reference proteome</keyword>
<dbReference type="Pfam" id="PF13590">
    <property type="entry name" value="DUF4136"/>
    <property type="match status" value="1"/>
</dbReference>
<gene>
    <name evidence="3" type="ORF">SAMN04489707_100679</name>
</gene>
<name>A0A1I7GPM9_9BURK</name>
<dbReference type="EMBL" id="FPBX01000006">
    <property type="protein sequence ID" value="SFU50359.1"/>
    <property type="molecule type" value="Genomic_DNA"/>
</dbReference>
<dbReference type="RefSeq" id="WP_054256296.1">
    <property type="nucleotide sequence ID" value="NZ_CYIG01000016.1"/>
</dbReference>
<dbReference type="Proteomes" id="UP000183656">
    <property type="component" value="Unassembled WGS sequence"/>
</dbReference>
<feature type="chain" id="PRO_5010187753" description="DUF4136 domain-containing protein" evidence="1">
    <location>
        <begin position="27"/>
        <end position="198"/>
    </location>
</feature>
<keyword evidence="1" id="KW-0732">Signal</keyword>
<dbReference type="OrthoDB" id="8687009at2"/>